<feature type="compositionally biased region" description="Basic and acidic residues" evidence="1">
    <location>
        <begin position="51"/>
        <end position="67"/>
    </location>
</feature>
<dbReference type="AlphaFoldDB" id="A0A1Y3EWG8"/>
<dbReference type="EMBL" id="LVZM01000849">
    <property type="protein sequence ID" value="OUC49471.1"/>
    <property type="molecule type" value="Genomic_DNA"/>
</dbReference>
<feature type="region of interest" description="Disordered" evidence="1">
    <location>
        <begin position="39"/>
        <end position="79"/>
    </location>
</feature>
<dbReference type="Proteomes" id="UP000243006">
    <property type="component" value="Unassembled WGS sequence"/>
</dbReference>
<evidence type="ECO:0000256" key="1">
    <source>
        <dbReference type="SAM" id="MobiDB-lite"/>
    </source>
</evidence>
<protein>
    <submittedName>
        <fullName evidence="2">Uncharacterized protein</fullName>
    </submittedName>
</protein>
<gene>
    <name evidence="2" type="ORF">D917_05358</name>
</gene>
<reference evidence="2 3" key="1">
    <citation type="submission" date="2015-04" db="EMBL/GenBank/DDBJ databases">
        <title>Draft genome of the roundworm Trichinella nativa.</title>
        <authorList>
            <person name="Mitreva M."/>
        </authorList>
    </citation>
    <scope>NUCLEOTIDE SEQUENCE [LARGE SCALE GENOMIC DNA]</scope>
    <source>
        <strain evidence="2 3">ISS45</strain>
    </source>
</reference>
<sequence>LKKKFPRKQQRAWDLKVGSGTESEDNLDNFLEFAQLQADSLSPPDEFSPEASRERKGGEATRKDLKSARKKGRDRVTSSAAAFVTSVRRVCPFCEGDHDATCC</sequence>
<evidence type="ECO:0000313" key="3">
    <source>
        <dbReference type="Proteomes" id="UP000243006"/>
    </source>
</evidence>
<name>A0A1Y3EWG8_9BILA</name>
<proteinExistence type="predicted"/>
<comment type="caution">
    <text evidence="2">The sequence shown here is derived from an EMBL/GenBank/DDBJ whole genome shotgun (WGS) entry which is preliminary data.</text>
</comment>
<accession>A0A1Y3EWG8</accession>
<evidence type="ECO:0000313" key="2">
    <source>
        <dbReference type="EMBL" id="OUC49471.1"/>
    </source>
</evidence>
<organism evidence="2 3">
    <name type="scientific">Trichinella nativa</name>
    <dbReference type="NCBI Taxonomy" id="6335"/>
    <lineage>
        <taxon>Eukaryota</taxon>
        <taxon>Metazoa</taxon>
        <taxon>Ecdysozoa</taxon>
        <taxon>Nematoda</taxon>
        <taxon>Enoplea</taxon>
        <taxon>Dorylaimia</taxon>
        <taxon>Trichinellida</taxon>
        <taxon>Trichinellidae</taxon>
        <taxon>Trichinella</taxon>
    </lineage>
</organism>
<feature type="region of interest" description="Disordered" evidence="1">
    <location>
        <begin position="1"/>
        <end position="23"/>
    </location>
</feature>
<feature type="compositionally biased region" description="Basic residues" evidence="1">
    <location>
        <begin position="1"/>
        <end position="10"/>
    </location>
</feature>
<feature type="non-terminal residue" evidence="2">
    <location>
        <position position="1"/>
    </location>
</feature>